<protein>
    <submittedName>
        <fullName evidence="2">Uncharacterized protein</fullName>
    </submittedName>
</protein>
<dbReference type="Proteomes" id="UP000499080">
    <property type="component" value="Unassembled WGS sequence"/>
</dbReference>
<reference evidence="2 3" key="1">
    <citation type="journal article" date="2019" name="Sci. Rep.">
        <title>Orb-weaving spider Araneus ventricosus genome elucidates the spidroin gene catalogue.</title>
        <authorList>
            <person name="Kono N."/>
            <person name="Nakamura H."/>
            <person name="Ohtoshi R."/>
            <person name="Moran D.A.P."/>
            <person name="Shinohara A."/>
            <person name="Yoshida Y."/>
            <person name="Fujiwara M."/>
            <person name="Mori M."/>
            <person name="Tomita M."/>
            <person name="Arakawa K."/>
        </authorList>
    </citation>
    <scope>NUCLEOTIDE SEQUENCE [LARGE SCALE GENOMIC DNA]</scope>
</reference>
<keyword evidence="3" id="KW-1185">Reference proteome</keyword>
<comment type="caution">
    <text evidence="2">The sequence shown here is derived from an EMBL/GenBank/DDBJ whole genome shotgun (WGS) entry which is preliminary data.</text>
</comment>
<feature type="compositionally biased region" description="Acidic residues" evidence="1">
    <location>
        <begin position="114"/>
        <end position="126"/>
    </location>
</feature>
<feature type="region of interest" description="Disordered" evidence="1">
    <location>
        <begin position="79"/>
        <end position="126"/>
    </location>
</feature>
<organism evidence="2 3">
    <name type="scientific">Araneus ventricosus</name>
    <name type="common">Orbweaver spider</name>
    <name type="synonym">Epeira ventricosa</name>
    <dbReference type="NCBI Taxonomy" id="182803"/>
    <lineage>
        <taxon>Eukaryota</taxon>
        <taxon>Metazoa</taxon>
        <taxon>Ecdysozoa</taxon>
        <taxon>Arthropoda</taxon>
        <taxon>Chelicerata</taxon>
        <taxon>Arachnida</taxon>
        <taxon>Araneae</taxon>
        <taxon>Araneomorphae</taxon>
        <taxon>Entelegynae</taxon>
        <taxon>Araneoidea</taxon>
        <taxon>Araneidae</taxon>
        <taxon>Araneus</taxon>
    </lineage>
</organism>
<evidence type="ECO:0000313" key="2">
    <source>
        <dbReference type="EMBL" id="GBN18435.1"/>
    </source>
</evidence>
<dbReference type="AlphaFoldDB" id="A0A4Y2LUE3"/>
<sequence>MAYDLCSLGAIVGAAIVGKPSSIKFPSYEMNNLISDSLQILVYLFPMKWHPPSRESIQELTMPTFYEKEMQRLRKLLAEAERDEDSDFDNEDNGHENILEENFSGHERFSEHDPESEEDGYSGNEE</sequence>
<name>A0A4Y2LUE3_ARAVE</name>
<gene>
    <name evidence="2" type="ORF">AVEN_236858_1</name>
</gene>
<feature type="compositionally biased region" description="Basic and acidic residues" evidence="1">
    <location>
        <begin position="92"/>
        <end position="113"/>
    </location>
</feature>
<evidence type="ECO:0000313" key="3">
    <source>
        <dbReference type="Proteomes" id="UP000499080"/>
    </source>
</evidence>
<feature type="compositionally biased region" description="Acidic residues" evidence="1">
    <location>
        <begin position="81"/>
        <end position="91"/>
    </location>
</feature>
<dbReference type="OrthoDB" id="6466835at2759"/>
<dbReference type="EMBL" id="BGPR01006378">
    <property type="protein sequence ID" value="GBN18435.1"/>
    <property type="molecule type" value="Genomic_DNA"/>
</dbReference>
<proteinExistence type="predicted"/>
<accession>A0A4Y2LUE3</accession>
<evidence type="ECO:0000256" key="1">
    <source>
        <dbReference type="SAM" id="MobiDB-lite"/>
    </source>
</evidence>